<keyword evidence="2" id="KW-1185">Reference proteome</keyword>
<evidence type="ECO:0000313" key="1">
    <source>
        <dbReference type="EMBL" id="KAI9556035.1"/>
    </source>
</evidence>
<dbReference type="Proteomes" id="UP000820818">
    <property type="component" value="Linkage Group LG7"/>
</dbReference>
<reference evidence="1 2" key="1">
    <citation type="submission" date="2022-05" db="EMBL/GenBank/DDBJ databases">
        <title>A multi-omics perspective on studying reproductive biology in Daphnia sinensis.</title>
        <authorList>
            <person name="Jia J."/>
        </authorList>
    </citation>
    <scope>NUCLEOTIDE SEQUENCE [LARGE SCALE GENOMIC DNA]</scope>
    <source>
        <strain evidence="1 2">WSL</strain>
    </source>
</reference>
<dbReference type="AlphaFoldDB" id="A0AAD5PUW0"/>
<sequence length="87" mass="9699">MLFAAILYSDMFDYEVIPIHEVPKIMLDYPGSGGYIDTLPVPGEHVFVLCTGADSLELDRLASRAVVERFEIGLIANTQPHKYRKSG</sequence>
<comment type="caution">
    <text evidence="1">The sequence shown here is derived from an EMBL/GenBank/DDBJ whole genome shotgun (WGS) entry which is preliminary data.</text>
</comment>
<dbReference type="EMBL" id="WJBH02000007">
    <property type="protein sequence ID" value="KAI9556035.1"/>
    <property type="molecule type" value="Genomic_DNA"/>
</dbReference>
<organism evidence="1 2">
    <name type="scientific">Daphnia sinensis</name>
    <dbReference type="NCBI Taxonomy" id="1820382"/>
    <lineage>
        <taxon>Eukaryota</taxon>
        <taxon>Metazoa</taxon>
        <taxon>Ecdysozoa</taxon>
        <taxon>Arthropoda</taxon>
        <taxon>Crustacea</taxon>
        <taxon>Branchiopoda</taxon>
        <taxon>Diplostraca</taxon>
        <taxon>Cladocera</taxon>
        <taxon>Anomopoda</taxon>
        <taxon>Daphniidae</taxon>
        <taxon>Daphnia</taxon>
        <taxon>Daphnia similis group</taxon>
    </lineage>
</organism>
<accession>A0AAD5PUW0</accession>
<proteinExistence type="predicted"/>
<evidence type="ECO:0000313" key="2">
    <source>
        <dbReference type="Proteomes" id="UP000820818"/>
    </source>
</evidence>
<name>A0AAD5PUW0_9CRUS</name>
<protein>
    <submittedName>
        <fullName evidence="1">Uncharacterized protein</fullName>
    </submittedName>
</protein>
<gene>
    <name evidence="1" type="ORF">GHT06_018602</name>
</gene>